<keyword evidence="1" id="KW-0472">Membrane</keyword>
<evidence type="ECO:0000313" key="2">
    <source>
        <dbReference type="EMBL" id="SVB03225.1"/>
    </source>
</evidence>
<evidence type="ECO:0000256" key="1">
    <source>
        <dbReference type="SAM" id="Phobius"/>
    </source>
</evidence>
<sequence length="94" mass="10773">MHEKVNIFKSRPILVGSLALLVLLTCSHHFLVRLGFNPINLRVLTALIVFLSLSKEIKTFVMGSLTEPRKNFLILCILFFSFTGVIFHLESNWK</sequence>
<proteinExistence type="predicted"/>
<keyword evidence="1" id="KW-1133">Transmembrane helix</keyword>
<organism evidence="2">
    <name type="scientific">marine metagenome</name>
    <dbReference type="NCBI Taxonomy" id="408172"/>
    <lineage>
        <taxon>unclassified sequences</taxon>
        <taxon>metagenomes</taxon>
        <taxon>ecological metagenomes</taxon>
    </lineage>
</organism>
<dbReference type="AlphaFoldDB" id="A0A382ANU8"/>
<name>A0A382ANU8_9ZZZZ</name>
<gene>
    <name evidence="2" type="ORF">METZ01_LOCUS156079</name>
</gene>
<accession>A0A382ANU8</accession>
<reference evidence="2" key="1">
    <citation type="submission" date="2018-05" db="EMBL/GenBank/DDBJ databases">
        <authorList>
            <person name="Lanie J.A."/>
            <person name="Ng W.-L."/>
            <person name="Kazmierczak K.M."/>
            <person name="Andrzejewski T.M."/>
            <person name="Davidsen T.M."/>
            <person name="Wayne K.J."/>
            <person name="Tettelin H."/>
            <person name="Glass J.I."/>
            <person name="Rusch D."/>
            <person name="Podicherti R."/>
            <person name="Tsui H.-C.T."/>
            <person name="Winkler M.E."/>
        </authorList>
    </citation>
    <scope>NUCLEOTIDE SEQUENCE</scope>
</reference>
<keyword evidence="1" id="KW-0812">Transmembrane</keyword>
<feature type="transmembrane region" description="Helical" evidence="1">
    <location>
        <begin position="43"/>
        <end position="65"/>
    </location>
</feature>
<feature type="non-terminal residue" evidence="2">
    <location>
        <position position="94"/>
    </location>
</feature>
<feature type="transmembrane region" description="Helical" evidence="1">
    <location>
        <begin position="12"/>
        <end position="31"/>
    </location>
</feature>
<protein>
    <submittedName>
        <fullName evidence="2">Uncharacterized protein</fullName>
    </submittedName>
</protein>
<dbReference type="EMBL" id="UINC01026203">
    <property type="protein sequence ID" value="SVB03225.1"/>
    <property type="molecule type" value="Genomic_DNA"/>
</dbReference>
<feature type="transmembrane region" description="Helical" evidence="1">
    <location>
        <begin position="72"/>
        <end position="89"/>
    </location>
</feature>